<gene>
    <name evidence="9" type="ORF">BJ987_006836</name>
</gene>
<organism evidence="9 10">
    <name type="scientific">Nocardia goodfellowii</name>
    <dbReference type="NCBI Taxonomy" id="882446"/>
    <lineage>
        <taxon>Bacteria</taxon>
        <taxon>Bacillati</taxon>
        <taxon>Actinomycetota</taxon>
        <taxon>Actinomycetes</taxon>
        <taxon>Mycobacteriales</taxon>
        <taxon>Nocardiaceae</taxon>
        <taxon>Nocardia</taxon>
    </lineage>
</organism>
<evidence type="ECO:0000256" key="5">
    <source>
        <dbReference type="ARBA" id="ARBA00023172"/>
    </source>
</evidence>
<dbReference type="InterPro" id="IPR010095">
    <property type="entry name" value="Cas12f1-like_TNB"/>
</dbReference>
<feature type="region of interest" description="Disordered" evidence="6">
    <location>
        <begin position="254"/>
        <end position="312"/>
    </location>
</feature>
<protein>
    <submittedName>
        <fullName evidence="9">IS605 OrfB family transposase</fullName>
    </submittedName>
</protein>
<feature type="compositionally biased region" description="Basic residues" evidence="6">
    <location>
        <begin position="96"/>
        <end position="105"/>
    </location>
</feature>
<sequence>MESTRKLARHIERGTARIRSATVSFRRGRWYVSFSVEVDHHIPAPTRHRLPVVGVDLGITHLAVLSQPVAGLSDEQGMVPNPRRLEHAQRKLRRLQRQAARRRAPDKRTRETPSRRWSVTRAEIARLHTRVASSRADMLHKLTTGLVASFAAIVVEDLHVAGLLRNRRLSRQIAGVGWGELRRQLEYKAAWSGTQLLVADRFYASSKTCSSCGAVKAKLRLCERVYRCGQCPLVLDRDLNAAQNLAGLTVPTDGTSTASCAATENEPAGNPRKTGTESATGIATGRPPRSTLGSDTAAAEQATVRSPLRSFS</sequence>
<evidence type="ECO:0000256" key="2">
    <source>
        <dbReference type="ARBA" id="ARBA00011044"/>
    </source>
</evidence>
<reference evidence="9 10" key="1">
    <citation type="submission" date="2021-03" db="EMBL/GenBank/DDBJ databases">
        <title>Sequencing the genomes of 1000 actinobacteria strains.</title>
        <authorList>
            <person name="Klenk H.-P."/>
        </authorList>
    </citation>
    <scope>NUCLEOTIDE SEQUENCE [LARGE SCALE GENOMIC DNA]</scope>
    <source>
        <strain evidence="9 10">DSM 45516</strain>
    </source>
</reference>
<keyword evidence="4" id="KW-0238">DNA-binding</keyword>
<dbReference type="EMBL" id="JAGGMR010000001">
    <property type="protein sequence ID" value="MBP2193935.1"/>
    <property type="molecule type" value="Genomic_DNA"/>
</dbReference>
<comment type="caution">
    <text evidence="9">The sequence shown here is derived from an EMBL/GenBank/DDBJ whole genome shotgun (WGS) entry which is preliminary data.</text>
</comment>
<evidence type="ECO:0000256" key="3">
    <source>
        <dbReference type="ARBA" id="ARBA00022578"/>
    </source>
</evidence>
<comment type="similarity">
    <text evidence="1">In the C-terminal section; belongs to the transposase 35 family.</text>
</comment>
<evidence type="ECO:0000313" key="9">
    <source>
        <dbReference type="EMBL" id="MBP2193935.1"/>
    </source>
</evidence>
<accession>A0ABS4QQG3</accession>
<dbReference type="Pfam" id="PF07282">
    <property type="entry name" value="Cas12f1-like_TNB"/>
    <property type="match status" value="1"/>
</dbReference>
<feature type="domain" description="Cas12f1-like TNB" evidence="8">
    <location>
        <begin position="178"/>
        <end position="245"/>
    </location>
</feature>
<evidence type="ECO:0000256" key="6">
    <source>
        <dbReference type="SAM" id="MobiDB-lite"/>
    </source>
</evidence>
<feature type="domain" description="Probable transposase IS891/IS1136/IS1341" evidence="7">
    <location>
        <begin position="34"/>
        <end position="166"/>
    </location>
</feature>
<comment type="similarity">
    <text evidence="2">In the N-terminal section; belongs to the transposase 2 family.</text>
</comment>
<evidence type="ECO:0000313" key="10">
    <source>
        <dbReference type="Proteomes" id="UP001519325"/>
    </source>
</evidence>
<dbReference type="InterPro" id="IPR051399">
    <property type="entry name" value="RNA-guided_DNA_endo/Transpos"/>
</dbReference>
<dbReference type="NCBIfam" id="TIGR01766">
    <property type="entry name" value="IS200/IS605 family accessory protein TnpB-like domain"/>
    <property type="match status" value="1"/>
</dbReference>
<feature type="region of interest" description="Disordered" evidence="6">
    <location>
        <begin position="96"/>
        <end position="116"/>
    </location>
</feature>
<dbReference type="PANTHER" id="PTHR30405">
    <property type="entry name" value="TRANSPOSASE"/>
    <property type="match status" value="1"/>
</dbReference>
<dbReference type="InterPro" id="IPR001959">
    <property type="entry name" value="Transposase"/>
</dbReference>
<dbReference type="NCBIfam" id="NF040570">
    <property type="entry name" value="guided_TnpB"/>
    <property type="match status" value="1"/>
</dbReference>
<keyword evidence="10" id="KW-1185">Reference proteome</keyword>
<evidence type="ECO:0000259" key="8">
    <source>
        <dbReference type="Pfam" id="PF07282"/>
    </source>
</evidence>
<keyword evidence="3" id="KW-0815">Transposition</keyword>
<dbReference type="PANTHER" id="PTHR30405:SF25">
    <property type="entry name" value="RNA-GUIDED DNA ENDONUCLEASE INSQ-RELATED"/>
    <property type="match status" value="1"/>
</dbReference>
<name>A0ABS4QQG3_9NOCA</name>
<dbReference type="Pfam" id="PF01385">
    <property type="entry name" value="OrfB_IS605"/>
    <property type="match status" value="1"/>
</dbReference>
<keyword evidence="5" id="KW-0233">DNA recombination</keyword>
<evidence type="ECO:0000256" key="4">
    <source>
        <dbReference type="ARBA" id="ARBA00023125"/>
    </source>
</evidence>
<evidence type="ECO:0000256" key="1">
    <source>
        <dbReference type="ARBA" id="ARBA00008761"/>
    </source>
</evidence>
<dbReference type="Proteomes" id="UP001519325">
    <property type="component" value="Unassembled WGS sequence"/>
</dbReference>
<proteinExistence type="inferred from homology"/>
<evidence type="ECO:0000259" key="7">
    <source>
        <dbReference type="Pfam" id="PF01385"/>
    </source>
</evidence>